<evidence type="ECO:0000259" key="2">
    <source>
        <dbReference type="PROSITE" id="PS50887"/>
    </source>
</evidence>
<dbReference type="Gene3D" id="3.30.70.270">
    <property type="match status" value="1"/>
</dbReference>
<dbReference type="GO" id="GO:0005886">
    <property type="term" value="C:plasma membrane"/>
    <property type="evidence" value="ECO:0007669"/>
    <property type="project" value="TreeGrafter"/>
</dbReference>
<reference evidence="5" key="1">
    <citation type="submission" date="2016-10" db="EMBL/GenBank/DDBJ databases">
        <authorList>
            <person name="Varghese N."/>
            <person name="Submissions S."/>
        </authorList>
    </citation>
    <scope>NUCLEOTIDE SEQUENCE [LARGE SCALE GENOMIC DNA]</scope>
    <source>
        <strain evidence="5">DSM 5918</strain>
    </source>
</reference>
<dbReference type="Gene3D" id="1.10.3210.10">
    <property type="entry name" value="Hypothetical protein af1432"/>
    <property type="match status" value="1"/>
</dbReference>
<dbReference type="NCBIfam" id="TIGR00254">
    <property type="entry name" value="GGDEF"/>
    <property type="match status" value="1"/>
</dbReference>
<dbReference type="Pfam" id="PF13188">
    <property type="entry name" value="PAS_8"/>
    <property type="match status" value="1"/>
</dbReference>
<feature type="domain" description="HDOD" evidence="3">
    <location>
        <begin position="21"/>
        <end position="218"/>
    </location>
</feature>
<proteinExistence type="predicted"/>
<dbReference type="AlphaFoldDB" id="A0A1I3RMY0"/>
<dbReference type="PANTHER" id="PTHR45138:SF24">
    <property type="entry name" value="DIGUANYLATE CYCLASE DGCC-RELATED"/>
    <property type="match status" value="1"/>
</dbReference>
<accession>A0A1I3RMY0</accession>
<dbReference type="FunFam" id="3.30.70.270:FF:000001">
    <property type="entry name" value="Diguanylate cyclase domain protein"/>
    <property type="match status" value="1"/>
</dbReference>
<dbReference type="SMART" id="SM00267">
    <property type="entry name" value="GGDEF"/>
    <property type="match status" value="1"/>
</dbReference>
<dbReference type="GO" id="GO:0043709">
    <property type="term" value="P:cell adhesion involved in single-species biofilm formation"/>
    <property type="evidence" value="ECO:0007669"/>
    <property type="project" value="TreeGrafter"/>
</dbReference>
<dbReference type="InterPro" id="IPR043128">
    <property type="entry name" value="Rev_trsase/Diguanyl_cyclase"/>
</dbReference>
<dbReference type="GO" id="GO:0052621">
    <property type="term" value="F:diguanylate cyclase activity"/>
    <property type="evidence" value="ECO:0007669"/>
    <property type="project" value="UniProtKB-EC"/>
</dbReference>
<dbReference type="PANTHER" id="PTHR45138">
    <property type="entry name" value="REGULATORY COMPONENTS OF SENSORY TRANSDUCTION SYSTEM"/>
    <property type="match status" value="1"/>
</dbReference>
<dbReference type="InterPro" id="IPR029787">
    <property type="entry name" value="Nucleotide_cyclase"/>
</dbReference>
<dbReference type="EC" id="2.7.7.65" evidence="1"/>
<dbReference type="Proteomes" id="UP000198635">
    <property type="component" value="Unassembled WGS sequence"/>
</dbReference>
<dbReference type="PROSITE" id="PS51833">
    <property type="entry name" value="HDOD"/>
    <property type="match status" value="1"/>
</dbReference>
<name>A0A1I3RMY0_9BACT</name>
<dbReference type="InterPro" id="IPR000160">
    <property type="entry name" value="GGDEF_dom"/>
</dbReference>
<dbReference type="InterPro" id="IPR000014">
    <property type="entry name" value="PAS"/>
</dbReference>
<dbReference type="GO" id="GO:1902201">
    <property type="term" value="P:negative regulation of bacterial-type flagellum-dependent cell motility"/>
    <property type="evidence" value="ECO:0007669"/>
    <property type="project" value="TreeGrafter"/>
</dbReference>
<keyword evidence="5" id="KW-1185">Reference proteome</keyword>
<evidence type="ECO:0000313" key="4">
    <source>
        <dbReference type="EMBL" id="SFJ47923.1"/>
    </source>
</evidence>
<gene>
    <name evidence="4" type="ORF">SAMN04488082_103250</name>
</gene>
<dbReference type="Gene3D" id="3.30.450.20">
    <property type="entry name" value="PAS domain"/>
    <property type="match status" value="1"/>
</dbReference>
<dbReference type="OrthoDB" id="5437367at2"/>
<evidence type="ECO:0000313" key="5">
    <source>
        <dbReference type="Proteomes" id="UP000198635"/>
    </source>
</evidence>
<dbReference type="STRING" id="52560.SAMN04488082_103250"/>
<dbReference type="RefSeq" id="WP_092373091.1">
    <property type="nucleotide sequence ID" value="NZ_FORX01000003.1"/>
</dbReference>
<evidence type="ECO:0000259" key="3">
    <source>
        <dbReference type="PROSITE" id="PS51833"/>
    </source>
</evidence>
<dbReference type="SUPFAM" id="SSF55073">
    <property type="entry name" value="Nucleotide cyclase"/>
    <property type="match status" value="1"/>
</dbReference>
<dbReference type="PROSITE" id="PS50887">
    <property type="entry name" value="GGDEF"/>
    <property type="match status" value="1"/>
</dbReference>
<dbReference type="InterPro" id="IPR013976">
    <property type="entry name" value="HDOD"/>
</dbReference>
<dbReference type="EMBL" id="FORX01000003">
    <property type="protein sequence ID" value="SFJ47923.1"/>
    <property type="molecule type" value="Genomic_DNA"/>
</dbReference>
<feature type="domain" description="GGDEF" evidence="2">
    <location>
        <begin position="702"/>
        <end position="829"/>
    </location>
</feature>
<dbReference type="Pfam" id="PF08668">
    <property type="entry name" value="HDOD"/>
    <property type="match status" value="1"/>
</dbReference>
<dbReference type="Pfam" id="PF00990">
    <property type="entry name" value="GGDEF"/>
    <property type="match status" value="1"/>
</dbReference>
<dbReference type="SUPFAM" id="SSF109604">
    <property type="entry name" value="HD-domain/PDEase-like"/>
    <property type="match status" value="1"/>
</dbReference>
<evidence type="ECO:0000256" key="1">
    <source>
        <dbReference type="ARBA" id="ARBA00012528"/>
    </source>
</evidence>
<dbReference type="InterPro" id="IPR050469">
    <property type="entry name" value="Diguanylate_Cyclase"/>
</dbReference>
<dbReference type="CDD" id="cd01949">
    <property type="entry name" value="GGDEF"/>
    <property type="match status" value="1"/>
</dbReference>
<sequence length="835" mass="92986">MPNQDRLPPRNLATSLRASLKATFSPATAQLLQEAVKSEPNFGVIASILRLDPALATAILSLVNSPYYGQTSKISDLQRAAIILGDNEILRIALSLSLQKNLNSVLKKNGFDTFANWRIIIWAALGAQLIAQRLAPEEAETAYICALVKDLSLLLYAANFPEHLLPHLVRPDFVNTGPTFMSWQDHLPEDHSALTAELLTQWNFPEPMIAAITAHHDLEHVFDYPPLTQAVILGTRWAEAEFRTDPAPDSLNQLSFLLAKAGALPPEGMDGLRRQCATLFSELSAAMNVKDLDPEDRLYAHSLQSIQDFHHQAKEVEGLTGGNAAIAACVGRHLRWNWGCRKAEIILHAPANRHWERFVLNDAGVHGPDIAPALEKLRIFSDADFPLEAEGQLVGELRLNGANESCRTKAEATLYTRLLARGILHQSRTVGLLEIKAQLLDILPTGVALLNTQGRILRANPTFTKFLGDAEQLEDRLTQDKDTQQGMQALQGWRNFLSEPSQSGHCSIHCPLGPGNEPATSSFSLAGYKISHGSQTNILAMVQDLTEIRVLEFEALHQRDFLNTLLGSMQDLVLTTDKVGNITFASGRHGTFLTGRNLFQLTRPMNAQEEAWDMEFLEQSQAAVEVQIVLDDEHLQLELVFSRFSFGTDYGLIVGRNISAIRRLERKIREQALFDSLTQVFNRHHLQPLLDREMSRAKRTETPLGLIFFDIDKFKLFNDTHGHHGGDKALKELGQLLRRILRKGLDFPCRFGGDEFVVISSNSTVDNLLTIAERIQREFSILHQNQVTLSIGMSMLEPEDTSQSLLERCDKANYQAKAQGGNTIVHLQPTSTSEP</sequence>
<protein>
    <recommendedName>
        <fullName evidence="1">diguanylate cyclase</fullName>
        <ecNumber evidence="1">2.7.7.65</ecNumber>
    </recommendedName>
</protein>
<organism evidence="4 5">
    <name type="scientific">Desulfomicrobium apsheronum</name>
    <dbReference type="NCBI Taxonomy" id="52560"/>
    <lineage>
        <taxon>Bacteria</taxon>
        <taxon>Pseudomonadati</taxon>
        <taxon>Thermodesulfobacteriota</taxon>
        <taxon>Desulfovibrionia</taxon>
        <taxon>Desulfovibrionales</taxon>
        <taxon>Desulfomicrobiaceae</taxon>
        <taxon>Desulfomicrobium</taxon>
    </lineage>
</organism>